<keyword evidence="2" id="KW-1185">Reference proteome</keyword>
<dbReference type="EMBL" id="FZNR01000002">
    <property type="protein sequence ID" value="SNR45273.1"/>
    <property type="molecule type" value="Genomic_DNA"/>
</dbReference>
<evidence type="ECO:0000313" key="1">
    <source>
        <dbReference type="EMBL" id="SNR45273.1"/>
    </source>
</evidence>
<sequence>MTSNFECVGLGGLDRAAFNRLLSPIMAESVLLGERDGLTVRRWTDPSGVRLVLTLRGGKLQEILPSFAGTPGARLRAARRVNDEMIVADVLDEEGEQVTMLAAAAEQLHLLGEPADGRGAMIALGGGVTVHPDEDAWHASDASLLGTPEEGADPVRLGAESFISYGVFDQANGEPYALLAGVVLSAERRRVRISGGEFSVARVRTAGFETEVCLSGDLPTPVPGNVLGGTVYLIADLPFVSVPAPRRRSWWRK</sequence>
<evidence type="ECO:0000313" key="2">
    <source>
        <dbReference type="Proteomes" id="UP000198415"/>
    </source>
</evidence>
<dbReference type="RefSeq" id="WP_089292280.1">
    <property type="nucleotide sequence ID" value="NZ_BOMU01000024.1"/>
</dbReference>
<protein>
    <submittedName>
        <fullName evidence="1">Uncharacterized protein</fullName>
    </submittedName>
</protein>
<gene>
    <name evidence="1" type="ORF">SAMN06264365_102489</name>
</gene>
<reference evidence="1 2" key="1">
    <citation type="submission" date="2017-06" db="EMBL/GenBank/DDBJ databases">
        <authorList>
            <person name="Kim H.J."/>
            <person name="Triplett B.A."/>
        </authorList>
    </citation>
    <scope>NUCLEOTIDE SEQUENCE [LARGE SCALE GENOMIC DNA]</scope>
    <source>
        <strain evidence="1 2">DSM 43151</strain>
    </source>
</reference>
<dbReference type="OrthoDB" id="3351100at2"/>
<dbReference type="AlphaFoldDB" id="A0A238WG54"/>
<dbReference type="Proteomes" id="UP000198415">
    <property type="component" value="Unassembled WGS sequence"/>
</dbReference>
<organism evidence="1 2">
    <name type="scientific">Actinoplanes regularis</name>
    <dbReference type="NCBI Taxonomy" id="52697"/>
    <lineage>
        <taxon>Bacteria</taxon>
        <taxon>Bacillati</taxon>
        <taxon>Actinomycetota</taxon>
        <taxon>Actinomycetes</taxon>
        <taxon>Micromonosporales</taxon>
        <taxon>Micromonosporaceae</taxon>
        <taxon>Actinoplanes</taxon>
    </lineage>
</organism>
<proteinExistence type="predicted"/>
<accession>A0A238WG54</accession>
<name>A0A238WG54_9ACTN</name>